<evidence type="ECO:0000313" key="2">
    <source>
        <dbReference type="Proteomes" id="UP000190341"/>
    </source>
</evidence>
<dbReference type="Proteomes" id="UP000190341">
    <property type="component" value="Unassembled WGS sequence"/>
</dbReference>
<name>A0A1T5KK30_9GAMM</name>
<gene>
    <name evidence="1" type="ORF">SAMN06296058_1780</name>
</gene>
<dbReference type="InterPro" id="IPR007420">
    <property type="entry name" value="DUF465"/>
</dbReference>
<organism evidence="1 2">
    <name type="scientific">Pseudoxanthomonas indica</name>
    <dbReference type="NCBI Taxonomy" id="428993"/>
    <lineage>
        <taxon>Bacteria</taxon>
        <taxon>Pseudomonadati</taxon>
        <taxon>Pseudomonadota</taxon>
        <taxon>Gammaproteobacteria</taxon>
        <taxon>Lysobacterales</taxon>
        <taxon>Lysobacteraceae</taxon>
        <taxon>Pseudoxanthomonas</taxon>
    </lineage>
</organism>
<evidence type="ECO:0008006" key="3">
    <source>
        <dbReference type="Google" id="ProtNLM"/>
    </source>
</evidence>
<proteinExistence type="predicted"/>
<dbReference type="AlphaFoldDB" id="A0A1T5KK30"/>
<dbReference type="Pfam" id="PF04325">
    <property type="entry name" value="DUF465"/>
    <property type="match status" value="1"/>
</dbReference>
<evidence type="ECO:0000313" key="1">
    <source>
        <dbReference type="EMBL" id="SKC64096.1"/>
    </source>
</evidence>
<dbReference type="STRING" id="428993.SAMN06296058_1780"/>
<accession>A0A1T5KK30</accession>
<protein>
    <recommendedName>
        <fullName evidence="3">DUF465 domain-containing protein</fullName>
    </recommendedName>
</protein>
<keyword evidence="2" id="KW-1185">Reference proteome</keyword>
<reference evidence="1 2" key="1">
    <citation type="submission" date="2017-02" db="EMBL/GenBank/DDBJ databases">
        <authorList>
            <person name="Peterson S.W."/>
        </authorList>
    </citation>
    <scope>NUCLEOTIDE SEQUENCE [LARGE SCALE GENOMIC DNA]</scope>
    <source>
        <strain evidence="1 2">P15</strain>
    </source>
</reference>
<dbReference type="EMBL" id="FUZV01000001">
    <property type="protein sequence ID" value="SKC64096.1"/>
    <property type="molecule type" value="Genomic_DNA"/>
</dbReference>
<sequence length="73" mass="8337">MYARPVDAINPADIALQLVELRREHRELDEAIGLLVANIEADEVAVKRMKKRKLWLKDCISRLESSLIPDEPA</sequence>
<dbReference type="Gene3D" id="6.10.280.50">
    <property type="match status" value="1"/>
</dbReference>
<dbReference type="InterPro" id="IPR038444">
    <property type="entry name" value="DUF465_sf"/>
</dbReference>